<evidence type="ECO:0000256" key="7">
    <source>
        <dbReference type="ARBA" id="ARBA00023136"/>
    </source>
</evidence>
<evidence type="ECO:0000259" key="12">
    <source>
        <dbReference type="Pfam" id="PF01217"/>
    </source>
</evidence>
<dbReference type="GO" id="GO:0015031">
    <property type="term" value="P:protein transport"/>
    <property type="evidence" value="ECO:0007669"/>
    <property type="project" value="UniProtKB-KW"/>
</dbReference>
<dbReference type="CDD" id="cd14831">
    <property type="entry name" value="AP1_sigma"/>
    <property type="match status" value="1"/>
</dbReference>
<dbReference type="InterPro" id="IPR003033">
    <property type="entry name" value="SCP2_sterol-bd_dom"/>
</dbReference>
<dbReference type="STRING" id="1151754.M9MHE4"/>
<evidence type="ECO:0000256" key="1">
    <source>
        <dbReference type="ARBA" id="ARBA00004555"/>
    </source>
</evidence>
<feature type="domain" description="AP complex mu/sigma subunit" evidence="12">
    <location>
        <begin position="3"/>
        <end position="114"/>
    </location>
</feature>
<comment type="similarity">
    <text evidence="3">Belongs to the adaptor complexes small subunit family.</text>
</comment>
<gene>
    <name evidence="14" type="ORF">PANT_19c00059</name>
</gene>
<name>M9MHE4_PSEA3</name>
<keyword evidence="7" id="KW-0472">Membrane</keyword>
<evidence type="ECO:0000313" key="14">
    <source>
        <dbReference type="EMBL" id="GAC76007.1"/>
    </source>
</evidence>
<keyword evidence="8" id="KW-0968">Cytoplasmic vesicle</keyword>
<evidence type="ECO:0000256" key="4">
    <source>
        <dbReference type="ARBA" id="ARBA00022448"/>
    </source>
</evidence>
<feature type="compositionally biased region" description="Polar residues" evidence="11">
    <location>
        <begin position="228"/>
        <end position="238"/>
    </location>
</feature>
<dbReference type="SUPFAM" id="SSF64356">
    <property type="entry name" value="SNARE-like"/>
    <property type="match status" value="1"/>
</dbReference>
<dbReference type="Gene3D" id="3.30.1050.10">
    <property type="entry name" value="SCP2 sterol-binding domain"/>
    <property type="match status" value="1"/>
</dbReference>
<reference evidence="15" key="1">
    <citation type="journal article" date="2013" name="Genome Announc.">
        <title>Genome sequence of the basidiomycetous yeast Pseudozyma antarctica T-34, a producer of the glycolipid biosurfactants mannosylerythritol lipids.</title>
        <authorList>
            <person name="Morita T."/>
            <person name="Koike H."/>
            <person name="Koyama Y."/>
            <person name="Hagiwara H."/>
            <person name="Ito E."/>
            <person name="Fukuoka T."/>
            <person name="Imura T."/>
            <person name="Machida M."/>
            <person name="Kitamoto D."/>
        </authorList>
    </citation>
    <scope>NUCLEOTIDE SEQUENCE [LARGE SCALE GENOMIC DNA]</scope>
    <source>
        <strain evidence="15">T-34</strain>
    </source>
</reference>
<keyword evidence="6" id="KW-0333">Golgi apparatus</keyword>
<dbReference type="OrthoDB" id="371463at2759"/>
<evidence type="ECO:0000256" key="8">
    <source>
        <dbReference type="ARBA" id="ARBA00023329"/>
    </source>
</evidence>
<dbReference type="GO" id="GO:0035615">
    <property type="term" value="F:clathrin adaptor activity"/>
    <property type="evidence" value="ECO:0007669"/>
    <property type="project" value="InterPro"/>
</dbReference>
<evidence type="ECO:0000313" key="15">
    <source>
        <dbReference type="Proteomes" id="UP000011976"/>
    </source>
</evidence>
<dbReference type="InterPro" id="IPR036527">
    <property type="entry name" value="SCP2_sterol-bd_dom_sf"/>
</dbReference>
<dbReference type="FunFam" id="3.30.450.60:FF:000007">
    <property type="entry name" value="AP complex subunit sigma"/>
    <property type="match status" value="1"/>
</dbReference>
<keyword evidence="5" id="KW-0653">Protein transport</keyword>
<feature type="compositionally biased region" description="Basic residues" evidence="11">
    <location>
        <begin position="215"/>
        <end position="226"/>
    </location>
</feature>
<dbReference type="GO" id="GO:0030121">
    <property type="term" value="C:AP-1 adaptor complex"/>
    <property type="evidence" value="ECO:0007669"/>
    <property type="project" value="InterPro"/>
</dbReference>
<protein>
    <recommendedName>
        <fullName evidence="9">AP-1 complex subunit sigma-1</fullName>
    </recommendedName>
    <alternativeName>
        <fullName evidence="10">Sigma1-adaptin</fullName>
    </alternativeName>
</protein>
<evidence type="ECO:0000256" key="5">
    <source>
        <dbReference type="ARBA" id="ARBA00022927"/>
    </source>
</evidence>
<feature type="compositionally biased region" description="Basic and acidic residues" evidence="11">
    <location>
        <begin position="189"/>
        <end position="207"/>
    </location>
</feature>
<dbReference type="EMBL" id="DF196785">
    <property type="protein sequence ID" value="GAC76007.1"/>
    <property type="molecule type" value="Genomic_DNA"/>
</dbReference>
<dbReference type="InterPro" id="IPR016635">
    <property type="entry name" value="AP_complex_ssu"/>
</dbReference>
<dbReference type="AlphaFoldDB" id="M9MHE4"/>
<dbReference type="PANTHER" id="PTHR11753">
    <property type="entry name" value="ADAPTOR COMPLEXES SMALL SUBUNIT FAMILY"/>
    <property type="match status" value="1"/>
</dbReference>
<dbReference type="InterPro" id="IPR022775">
    <property type="entry name" value="AP_mu_sigma_su"/>
</dbReference>
<proteinExistence type="inferred from homology"/>
<feature type="region of interest" description="Disordered" evidence="11">
    <location>
        <begin position="167"/>
        <end position="256"/>
    </location>
</feature>
<evidence type="ECO:0000256" key="3">
    <source>
        <dbReference type="ARBA" id="ARBA00006972"/>
    </source>
</evidence>
<dbReference type="GO" id="GO:0005829">
    <property type="term" value="C:cytosol"/>
    <property type="evidence" value="ECO:0007669"/>
    <property type="project" value="GOC"/>
</dbReference>
<organism evidence="14 15">
    <name type="scientific">Pseudozyma antarctica (strain T-34)</name>
    <name type="common">Yeast</name>
    <name type="synonym">Candida antarctica</name>
    <dbReference type="NCBI Taxonomy" id="1151754"/>
    <lineage>
        <taxon>Eukaryota</taxon>
        <taxon>Fungi</taxon>
        <taxon>Dikarya</taxon>
        <taxon>Basidiomycota</taxon>
        <taxon>Ustilaginomycotina</taxon>
        <taxon>Ustilaginomycetes</taxon>
        <taxon>Ustilaginales</taxon>
        <taxon>Ustilaginaceae</taxon>
        <taxon>Moesziomyces</taxon>
    </lineage>
</organism>
<dbReference type="Pfam" id="PF02036">
    <property type="entry name" value="SCP2"/>
    <property type="match status" value="1"/>
</dbReference>
<evidence type="ECO:0000256" key="11">
    <source>
        <dbReference type="SAM" id="MobiDB-lite"/>
    </source>
</evidence>
<dbReference type="GO" id="GO:0016482">
    <property type="term" value="P:cytosolic transport"/>
    <property type="evidence" value="ECO:0007669"/>
    <property type="project" value="UniProtKB-ARBA"/>
</dbReference>
<keyword evidence="4" id="KW-0813">Transport</keyword>
<sequence length="398" mass="44906">MAINWILLISRQGKVRLAKWFTTMSPKAKLKITKDVTQLVLARRTRMCNFLEYKDSKVVYRRYASLFFVTGISQGDNELVTLEIIHRYVEVLDRYFGNVCELDLIFNFQKAYAVRFAPPMQLGDALNTDAVHSSDSIWSLQILDELIIAGEMQESSKKSVLRTVSQSDAIEEAEQSEDADPRPIQQRSSDGEEHREDKRGRNNEPGRIEGLVTTRAKRPTGHHRQAMRVTTTAPNSAPEQRPELANAGRLDSRKGRSANFPRSLALLARQRRLRSDMSDFKSQALFEQITEGLKTMDDKEKKDIQKKTNGVFEMHVKNAGGKELVWTIDLKKNAEAYEGKAKGKADVTINLSDDTFIDLADGKVNGQKAFMSGKLKVKGNIMLATKLDGVLKAQKSKL</sequence>
<dbReference type="Pfam" id="PF01217">
    <property type="entry name" value="Clat_adaptor_s"/>
    <property type="match status" value="1"/>
</dbReference>
<feature type="domain" description="SCP2" evidence="13">
    <location>
        <begin position="295"/>
        <end position="392"/>
    </location>
</feature>
<evidence type="ECO:0000256" key="9">
    <source>
        <dbReference type="ARBA" id="ARBA00074180"/>
    </source>
</evidence>
<evidence type="ECO:0000256" key="2">
    <source>
        <dbReference type="ARBA" id="ARBA00004640"/>
    </source>
</evidence>
<comment type="subcellular location">
    <subcellularLocation>
        <location evidence="2">Cytoplasmic vesicle</location>
        <location evidence="2">Clathrin-coated vesicle membrane</location>
    </subcellularLocation>
    <subcellularLocation>
        <location evidence="1">Golgi apparatus</location>
    </subcellularLocation>
</comment>
<evidence type="ECO:0000259" key="13">
    <source>
        <dbReference type="Pfam" id="PF02036"/>
    </source>
</evidence>
<dbReference type="Gene3D" id="3.30.450.60">
    <property type="match status" value="2"/>
</dbReference>
<dbReference type="SUPFAM" id="SSF55718">
    <property type="entry name" value="SCP-like"/>
    <property type="match status" value="1"/>
</dbReference>
<feature type="compositionally biased region" description="Acidic residues" evidence="11">
    <location>
        <begin position="169"/>
        <end position="178"/>
    </location>
</feature>
<accession>M9MHE4</accession>
<evidence type="ECO:0000256" key="10">
    <source>
        <dbReference type="ARBA" id="ARBA00081706"/>
    </source>
</evidence>
<dbReference type="FunFam" id="3.30.1050.10:FF:000001">
    <property type="entry name" value="Putative Non-specific lipid-transfer protein"/>
    <property type="match status" value="1"/>
</dbReference>
<dbReference type="Proteomes" id="UP000011976">
    <property type="component" value="Unassembled WGS sequence"/>
</dbReference>
<dbReference type="InterPro" id="IPR011012">
    <property type="entry name" value="Longin-like_dom_sf"/>
</dbReference>
<evidence type="ECO:0000256" key="6">
    <source>
        <dbReference type="ARBA" id="ARBA00023034"/>
    </source>
</evidence>
<dbReference type="InterPro" id="IPR044733">
    <property type="entry name" value="AP1_sigma"/>
</dbReference>